<gene>
    <name evidence="3" type="primary">ga30857</name>
    <name evidence="3" type="ORF">PR202_ga30857</name>
</gene>
<evidence type="ECO:0000256" key="1">
    <source>
        <dbReference type="SAM" id="MobiDB-lite"/>
    </source>
</evidence>
<keyword evidence="4" id="KW-1185">Reference proteome</keyword>
<evidence type="ECO:0000313" key="3">
    <source>
        <dbReference type="EMBL" id="GJN12571.1"/>
    </source>
</evidence>
<evidence type="ECO:0000313" key="4">
    <source>
        <dbReference type="Proteomes" id="UP001054889"/>
    </source>
</evidence>
<feature type="region of interest" description="Disordered" evidence="1">
    <location>
        <begin position="92"/>
        <end position="150"/>
    </location>
</feature>
<feature type="signal peptide" evidence="2">
    <location>
        <begin position="1"/>
        <end position="15"/>
    </location>
</feature>
<reference evidence="3" key="2">
    <citation type="submission" date="2021-12" db="EMBL/GenBank/DDBJ databases">
        <title>Resequencing data analysis of finger millet.</title>
        <authorList>
            <person name="Hatakeyama M."/>
            <person name="Aluri S."/>
            <person name="Balachadran M.T."/>
            <person name="Sivarajan S.R."/>
            <person name="Poveda L."/>
            <person name="Shimizu-Inatsugi R."/>
            <person name="Schlapbach R."/>
            <person name="Sreeman S.M."/>
            <person name="Shimizu K.K."/>
        </authorList>
    </citation>
    <scope>NUCLEOTIDE SEQUENCE</scope>
</reference>
<feature type="compositionally biased region" description="Basic and acidic residues" evidence="1">
    <location>
        <begin position="119"/>
        <end position="131"/>
    </location>
</feature>
<name>A0AAV5DQ80_ELECO</name>
<dbReference type="Proteomes" id="UP001054889">
    <property type="component" value="Unassembled WGS sequence"/>
</dbReference>
<reference evidence="3" key="1">
    <citation type="journal article" date="2018" name="DNA Res.">
        <title>Multiple hybrid de novo genome assembly of finger millet, an orphan allotetraploid crop.</title>
        <authorList>
            <person name="Hatakeyama M."/>
            <person name="Aluri S."/>
            <person name="Balachadran M.T."/>
            <person name="Sivarajan S.R."/>
            <person name="Patrignani A."/>
            <person name="Gruter S."/>
            <person name="Poveda L."/>
            <person name="Shimizu-Inatsugi R."/>
            <person name="Baeten J."/>
            <person name="Francoijs K.J."/>
            <person name="Nataraja K.N."/>
            <person name="Reddy Y.A.N."/>
            <person name="Phadnis S."/>
            <person name="Ravikumar R.L."/>
            <person name="Schlapbach R."/>
            <person name="Sreeman S.M."/>
            <person name="Shimizu K.K."/>
        </authorList>
    </citation>
    <scope>NUCLEOTIDE SEQUENCE</scope>
</reference>
<evidence type="ECO:0000256" key="2">
    <source>
        <dbReference type="SAM" id="SignalP"/>
    </source>
</evidence>
<keyword evidence="2" id="KW-0732">Signal</keyword>
<accession>A0AAV5DQ80</accession>
<feature type="chain" id="PRO_5043360647" evidence="2">
    <location>
        <begin position="16"/>
        <end position="150"/>
    </location>
</feature>
<dbReference type="EMBL" id="BQKI01000023">
    <property type="protein sequence ID" value="GJN12571.1"/>
    <property type="molecule type" value="Genomic_DNA"/>
</dbReference>
<protein>
    <submittedName>
        <fullName evidence="3">Uncharacterized protein</fullName>
    </submittedName>
</protein>
<dbReference type="AlphaFoldDB" id="A0AAV5DQ80"/>
<comment type="caution">
    <text evidence="3">The sequence shown here is derived from an EMBL/GenBank/DDBJ whole genome shotgun (WGS) entry which is preliminary data.</text>
</comment>
<proteinExistence type="predicted"/>
<sequence>MVFLLIRVVYNSVEADWEGVVAAGGGKPSGPIGRSCSGGTMLARQVGSVSGREKKVAYASEGLGAAGPAACAASPCQRQALMAPHLSSSSPAAVAAVVQGHVQRPQRRSDEGSGTSSSEAKRDKRRPEVEGLPKPVSGGTKEIRFFDGWH</sequence>
<organism evidence="3 4">
    <name type="scientific">Eleusine coracana subsp. coracana</name>
    <dbReference type="NCBI Taxonomy" id="191504"/>
    <lineage>
        <taxon>Eukaryota</taxon>
        <taxon>Viridiplantae</taxon>
        <taxon>Streptophyta</taxon>
        <taxon>Embryophyta</taxon>
        <taxon>Tracheophyta</taxon>
        <taxon>Spermatophyta</taxon>
        <taxon>Magnoliopsida</taxon>
        <taxon>Liliopsida</taxon>
        <taxon>Poales</taxon>
        <taxon>Poaceae</taxon>
        <taxon>PACMAD clade</taxon>
        <taxon>Chloridoideae</taxon>
        <taxon>Cynodonteae</taxon>
        <taxon>Eleusininae</taxon>
        <taxon>Eleusine</taxon>
    </lineage>
</organism>
<feature type="compositionally biased region" description="Basic and acidic residues" evidence="1">
    <location>
        <begin position="141"/>
        <end position="150"/>
    </location>
</feature>